<keyword evidence="3 5" id="KW-0285">Flavoprotein</keyword>
<evidence type="ECO:0000256" key="5">
    <source>
        <dbReference type="RuleBase" id="RU003968"/>
    </source>
</evidence>
<feature type="domain" description="Glucose-methanol-choline oxidoreductase N-terminal" evidence="7">
    <location>
        <begin position="252"/>
        <end position="266"/>
    </location>
</feature>
<evidence type="ECO:0000256" key="1">
    <source>
        <dbReference type="ARBA" id="ARBA00001974"/>
    </source>
</evidence>
<protein>
    <submittedName>
        <fullName evidence="8">GMC oxidoreductase</fullName>
    </submittedName>
</protein>
<proteinExistence type="inferred from homology"/>
<dbReference type="Proteomes" id="UP001518140">
    <property type="component" value="Unassembled WGS sequence"/>
</dbReference>
<evidence type="ECO:0000313" key="8">
    <source>
        <dbReference type="EMBL" id="NGO42196.1"/>
    </source>
</evidence>
<dbReference type="SUPFAM" id="SSF54373">
    <property type="entry name" value="FAD-linked reductases, C-terminal domain"/>
    <property type="match status" value="1"/>
</dbReference>
<accession>A0ABX0DSS1</accession>
<evidence type="ECO:0000313" key="9">
    <source>
        <dbReference type="Proteomes" id="UP001518140"/>
    </source>
</evidence>
<dbReference type="InterPro" id="IPR036188">
    <property type="entry name" value="FAD/NAD-bd_sf"/>
</dbReference>
<feature type="domain" description="Glucose-methanol-choline oxidoreductase N-terminal" evidence="6">
    <location>
        <begin position="80"/>
        <end position="103"/>
    </location>
</feature>
<reference evidence="8 9" key="1">
    <citation type="submission" date="2020-02" db="EMBL/GenBank/DDBJ databases">
        <title>Whole-genome analyses of novel actinobacteria.</title>
        <authorList>
            <person name="Sahin N."/>
            <person name="Tokatli A."/>
        </authorList>
    </citation>
    <scope>NUCLEOTIDE SEQUENCE [LARGE SCALE GENOMIC DNA]</scope>
    <source>
        <strain evidence="8 9">YC419</strain>
    </source>
</reference>
<dbReference type="Gene3D" id="3.50.50.60">
    <property type="entry name" value="FAD/NAD(P)-binding domain"/>
    <property type="match status" value="1"/>
</dbReference>
<evidence type="ECO:0000259" key="6">
    <source>
        <dbReference type="PROSITE" id="PS00623"/>
    </source>
</evidence>
<comment type="cofactor">
    <cofactor evidence="1">
        <name>FAD</name>
        <dbReference type="ChEBI" id="CHEBI:57692"/>
    </cofactor>
</comment>
<organism evidence="8 9">
    <name type="scientific">Streptomyces ureilyticus</name>
    <dbReference type="NCBI Taxonomy" id="1775131"/>
    <lineage>
        <taxon>Bacteria</taxon>
        <taxon>Bacillati</taxon>
        <taxon>Actinomycetota</taxon>
        <taxon>Actinomycetes</taxon>
        <taxon>Kitasatosporales</taxon>
        <taxon>Streptomycetaceae</taxon>
        <taxon>Streptomyces</taxon>
    </lineage>
</organism>
<gene>
    <name evidence="8" type="ORF">G6048_08465</name>
</gene>
<comment type="similarity">
    <text evidence="2 5">Belongs to the GMC oxidoreductase family.</text>
</comment>
<dbReference type="Gene3D" id="3.30.560.10">
    <property type="entry name" value="Glucose Oxidase, domain 3"/>
    <property type="match status" value="1"/>
</dbReference>
<dbReference type="PIRSF" id="PIRSF000137">
    <property type="entry name" value="Alcohol_oxidase"/>
    <property type="match status" value="1"/>
</dbReference>
<evidence type="ECO:0000256" key="4">
    <source>
        <dbReference type="ARBA" id="ARBA00022827"/>
    </source>
</evidence>
<dbReference type="InterPro" id="IPR012132">
    <property type="entry name" value="GMC_OxRdtase"/>
</dbReference>
<dbReference type="Pfam" id="PF00732">
    <property type="entry name" value="GMC_oxred_N"/>
    <property type="match status" value="1"/>
</dbReference>
<dbReference type="Pfam" id="PF05199">
    <property type="entry name" value="GMC_oxred_C"/>
    <property type="match status" value="1"/>
</dbReference>
<dbReference type="InterPro" id="IPR000172">
    <property type="entry name" value="GMC_OxRdtase_N"/>
</dbReference>
<name>A0ABX0DSS1_9ACTN</name>
<evidence type="ECO:0000256" key="3">
    <source>
        <dbReference type="ARBA" id="ARBA00022630"/>
    </source>
</evidence>
<keyword evidence="9" id="KW-1185">Reference proteome</keyword>
<dbReference type="SUPFAM" id="SSF51905">
    <property type="entry name" value="FAD/NAD(P)-binding domain"/>
    <property type="match status" value="1"/>
</dbReference>
<evidence type="ECO:0000256" key="2">
    <source>
        <dbReference type="ARBA" id="ARBA00010790"/>
    </source>
</evidence>
<dbReference type="PANTHER" id="PTHR11552">
    <property type="entry name" value="GLUCOSE-METHANOL-CHOLINE GMC OXIDOREDUCTASE"/>
    <property type="match status" value="1"/>
</dbReference>
<dbReference type="RefSeq" id="WP_165338825.1">
    <property type="nucleotide sequence ID" value="NZ_JAAKZX010000017.1"/>
</dbReference>
<keyword evidence="4 5" id="KW-0274">FAD</keyword>
<dbReference type="PROSITE" id="PS00624">
    <property type="entry name" value="GMC_OXRED_2"/>
    <property type="match status" value="1"/>
</dbReference>
<dbReference type="InterPro" id="IPR007867">
    <property type="entry name" value="GMC_OxRtase_C"/>
</dbReference>
<dbReference type="EMBL" id="JAAKZX010000017">
    <property type="protein sequence ID" value="NGO42196.1"/>
    <property type="molecule type" value="Genomic_DNA"/>
</dbReference>
<dbReference type="PANTHER" id="PTHR11552:SF147">
    <property type="entry name" value="CHOLINE DEHYDROGENASE, MITOCHONDRIAL"/>
    <property type="match status" value="1"/>
</dbReference>
<evidence type="ECO:0000259" key="7">
    <source>
        <dbReference type="PROSITE" id="PS00624"/>
    </source>
</evidence>
<sequence>MTTYDYIVVGAGSAGCVLANRLSEDPKTSVLLIEAGGRDTTPLIKMPKGFGKLLGDPRYAWHYPVQPVGPTRRVEHWVRGKALGGSSSVNGMVYNRGDRADYDELERLGNPGWGWDTMLPVFKKIEDNALGASELRGAGGPLHISTAAKPEPLCEEAIAAGTGLGWQRTDDLNTGDGERIGYAMATIKNGQRFSAARAFLHPVEDRPNLTVSVDTLVTKVLIEKGRAVGVRTRSAGQKTDIRARREVILSAGSIATPKILQLSGIGPAETLKEAGVDVLVDRPHVGGRMREHRCFVVQYRLKDNLGYNKALSTPLRQAFSGAKYLATRRGPLAAPAFDVIGFFKSRPELARPDAQLLIAPVSLMPEIPGKETGVEREPGVMGLGYILRPTAEGSLHITSADPEAPLTITANYYGSDHDRTVGTALFRRMRELFETEPIAGRIMAETLPGTAVHDDQEIIDAGLDHGRCGYHAIGTCAMGPAEDDAVDARLRVRGVDGLRVVDCSVMPTMVSGNLNGPIMAMAWHAADLIRHGS</sequence>
<dbReference type="PROSITE" id="PS00623">
    <property type="entry name" value="GMC_OXRED_1"/>
    <property type="match status" value="1"/>
</dbReference>
<comment type="caution">
    <text evidence="8">The sequence shown here is derived from an EMBL/GenBank/DDBJ whole genome shotgun (WGS) entry which is preliminary data.</text>
</comment>